<keyword evidence="3" id="KW-1185">Reference proteome</keyword>
<accession>B9SRM7</accession>
<evidence type="ECO:0000313" key="3">
    <source>
        <dbReference type="Proteomes" id="UP000008311"/>
    </source>
</evidence>
<feature type="compositionally biased region" description="Basic residues" evidence="1">
    <location>
        <begin position="11"/>
        <end position="36"/>
    </location>
</feature>
<evidence type="ECO:0000313" key="2">
    <source>
        <dbReference type="EMBL" id="EEF33749.1"/>
    </source>
</evidence>
<dbReference type="Proteomes" id="UP000008311">
    <property type="component" value="Unassembled WGS sequence"/>
</dbReference>
<evidence type="ECO:0000256" key="1">
    <source>
        <dbReference type="SAM" id="MobiDB-lite"/>
    </source>
</evidence>
<feature type="compositionally biased region" description="Basic residues" evidence="1">
    <location>
        <begin position="46"/>
        <end position="72"/>
    </location>
</feature>
<dbReference type="InParanoid" id="B9SRM7"/>
<protein>
    <submittedName>
        <fullName evidence="2">Uncharacterized protein</fullName>
    </submittedName>
</protein>
<sequence length="89" mass="10349">MQLAVVDVTSSRRKAARRRTSRPSRLKNRSSKKTHCGKNQQSTHSNSRRAAARRRTSRPNRLKNRSSKKTHCGKKEQFVFQELEALIPY</sequence>
<name>B9SRM7_RICCO</name>
<proteinExistence type="predicted"/>
<feature type="region of interest" description="Disordered" evidence="1">
    <location>
        <begin position="1"/>
        <end position="75"/>
    </location>
</feature>
<dbReference type="EMBL" id="EQ974100">
    <property type="protein sequence ID" value="EEF33749.1"/>
    <property type="molecule type" value="Genomic_DNA"/>
</dbReference>
<gene>
    <name evidence="2" type="ORF">RCOM_0841210</name>
</gene>
<reference evidence="3" key="1">
    <citation type="journal article" date="2010" name="Nat. Biotechnol.">
        <title>Draft genome sequence of the oilseed species Ricinus communis.</title>
        <authorList>
            <person name="Chan A.P."/>
            <person name="Crabtree J."/>
            <person name="Zhao Q."/>
            <person name="Lorenzi H."/>
            <person name="Orvis J."/>
            <person name="Puiu D."/>
            <person name="Melake-Berhan A."/>
            <person name="Jones K.M."/>
            <person name="Redman J."/>
            <person name="Chen G."/>
            <person name="Cahoon E.B."/>
            <person name="Gedil M."/>
            <person name="Stanke M."/>
            <person name="Haas B.J."/>
            <person name="Wortman J.R."/>
            <person name="Fraser-Liggett C.M."/>
            <person name="Ravel J."/>
            <person name="Rabinowicz P.D."/>
        </authorList>
    </citation>
    <scope>NUCLEOTIDE SEQUENCE [LARGE SCALE GENOMIC DNA]</scope>
    <source>
        <strain evidence="3">cv. Hale</strain>
    </source>
</reference>
<dbReference type="AlphaFoldDB" id="B9SRM7"/>
<organism evidence="2 3">
    <name type="scientific">Ricinus communis</name>
    <name type="common">Castor bean</name>
    <dbReference type="NCBI Taxonomy" id="3988"/>
    <lineage>
        <taxon>Eukaryota</taxon>
        <taxon>Viridiplantae</taxon>
        <taxon>Streptophyta</taxon>
        <taxon>Embryophyta</taxon>
        <taxon>Tracheophyta</taxon>
        <taxon>Spermatophyta</taxon>
        <taxon>Magnoliopsida</taxon>
        <taxon>eudicotyledons</taxon>
        <taxon>Gunneridae</taxon>
        <taxon>Pentapetalae</taxon>
        <taxon>rosids</taxon>
        <taxon>fabids</taxon>
        <taxon>Malpighiales</taxon>
        <taxon>Euphorbiaceae</taxon>
        <taxon>Acalyphoideae</taxon>
        <taxon>Acalypheae</taxon>
        <taxon>Ricinus</taxon>
    </lineage>
</organism>